<name>A0AAX0PWV5_LACJH</name>
<dbReference type="Proteomes" id="UP000216448">
    <property type="component" value="Unassembled WGS sequence"/>
</dbReference>
<reference evidence="1 2" key="1">
    <citation type="submission" date="2017-05" db="EMBL/GenBank/DDBJ databases">
        <title>Lactobacillus johnsonii from commercial turkeys.</title>
        <authorList>
            <person name="Johnson T.J."/>
            <person name="Youmans B."/>
        </authorList>
    </citation>
    <scope>NUCLEOTIDE SEQUENCE [LARGE SCALE GENOMIC DNA]</scope>
    <source>
        <strain evidence="1 2">UMNLJ54</strain>
    </source>
</reference>
<gene>
    <name evidence="1" type="ORF">A3P64_01370</name>
</gene>
<organism evidence="1 2">
    <name type="scientific">Lactobacillus johnsonii</name>
    <dbReference type="NCBI Taxonomy" id="33959"/>
    <lineage>
        <taxon>Bacteria</taxon>
        <taxon>Bacillati</taxon>
        <taxon>Bacillota</taxon>
        <taxon>Bacilli</taxon>
        <taxon>Lactobacillales</taxon>
        <taxon>Lactobacillaceae</taxon>
        <taxon>Lactobacillus</taxon>
    </lineage>
</organism>
<comment type="caution">
    <text evidence="1">The sequence shown here is derived from an EMBL/GenBank/DDBJ whole genome shotgun (WGS) entry which is preliminary data.</text>
</comment>
<evidence type="ECO:0000313" key="1">
    <source>
        <dbReference type="EMBL" id="PAB53554.1"/>
    </source>
</evidence>
<proteinExistence type="predicted"/>
<dbReference type="RefSeq" id="WP_087712821.1">
    <property type="nucleotide sequence ID" value="NZ_CP021703.1"/>
</dbReference>
<sequence length="73" mass="9041">MSYRKDLENARNYEDCQKAYDKECARRYKIFLKKEGEDRAFTHMVAIDFSIWFDAQMRLRELKIYDEDIISRY</sequence>
<protein>
    <submittedName>
        <fullName evidence="1">Uncharacterized protein</fullName>
    </submittedName>
</protein>
<evidence type="ECO:0000313" key="2">
    <source>
        <dbReference type="Proteomes" id="UP000216448"/>
    </source>
</evidence>
<accession>A0AAX0PWV5</accession>
<dbReference type="AlphaFoldDB" id="A0AAX0PWV5"/>
<dbReference type="EMBL" id="NIBB01000005">
    <property type="protein sequence ID" value="PAB53554.1"/>
    <property type="molecule type" value="Genomic_DNA"/>
</dbReference>